<reference evidence="3" key="2">
    <citation type="submission" date="2020-09" db="EMBL/GenBank/DDBJ databases">
        <authorList>
            <person name="Sun Q."/>
            <person name="Kim S."/>
        </authorList>
    </citation>
    <scope>NUCLEOTIDE SEQUENCE</scope>
    <source>
        <strain evidence="3">KCTC 23732</strain>
    </source>
</reference>
<evidence type="ECO:0000259" key="1">
    <source>
        <dbReference type="PROSITE" id="PS50404"/>
    </source>
</evidence>
<dbReference type="EMBL" id="BMYS01000015">
    <property type="protein sequence ID" value="GGW90307.1"/>
    <property type="molecule type" value="Genomic_DNA"/>
</dbReference>
<dbReference type="AlphaFoldDB" id="A0A918MZR2"/>
<dbReference type="InterPro" id="IPR010987">
    <property type="entry name" value="Glutathione-S-Trfase_C-like"/>
</dbReference>
<dbReference type="InterPro" id="IPR036282">
    <property type="entry name" value="Glutathione-S-Trfase_C_sf"/>
</dbReference>
<dbReference type="InterPro" id="IPR036249">
    <property type="entry name" value="Thioredoxin-like_sf"/>
</dbReference>
<dbReference type="CDD" id="cd03188">
    <property type="entry name" value="GST_C_Beta"/>
    <property type="match status" value="1"/>
</dbReference>
<comment type="caution">
    <text evidence="3">The sequence shown here is derived from an EMBL/GenBank/DDBJ whole genome shotgun (WGS) entry which is preliminary data.</text>
</comment>
<dbReference type="PROSITE" id="PS50404">
    <property type="entry name" value="GST_NTER"/>
    <property type="match status" value="1"/>
</dbReference>
<dbReference type="SFLD" id="SFLDG01150">
    <property type="entry name" value="Main.1:_Beta-like"/>
    <property type="match status" value="1"/>
</dbReference>
<dbReference type="SFLD" id="SFLDS00019">
    <property type="entry name" value="Glutathione_Transferase_(cytos"/>
    <property type="match status" value="1"/>
</dbReference>
<dbReference type="Pfam" id="PF13409">
    <property type="entry name" value="GST_N_2"/>
    <property type="match status" value="1"/>
</dbReference>
<dbReference type="RefSeq" id="WP_189385421.1">
    <property type="nucleotide sequence ID" value="NZ_BAABFY010000050.1"/>
</dbReference>
<dbReference type="Gene3D" id="3.40.30.10">
    <property type="entry name" value="Glutaredoxin"/>
    <property type="match status" value="1"/>
</dbReference>
<dbReference type="PANTHER" id="PTHR44051:SF8">
    <property type="entry name" value="GLUTATHIONE S-TRANSFERASE GSTA"/>
    <property type="match status" value="1"/>
</dbReference>
<dbReference type="Gene3D" id="1.20.1050.10">
    <property type="match status" value="1"/>
</dbReference>
<sequence length="201" mass="22194">MKLFYKPGACSLAPHIVLEELGIGYEAEKVDLKTKVTESGADFLTINPKGYVPALQMDNGEVLTECQAILEYLGDRNPSQNLIPAAGSTARYQTHAWLNFVATELHKGFSPFFKPSTPQEWKDACLVILEQRLSYVNAELAGKDYLMGDTFTVADAYLFTVLGWARYIQLDLANWGNLAAYQARLAQRPAVVAAMKAEGVI</sequence>
<feature type="domain" description="GST C-terminal" evidence="2">
    <location>
        <begin position="87"/>
        <end position="201"/>
    </location>
</feature>
<gene>
    <name evidence="3" type="primary">gst</name>
    <name evidence="3" type="ORF">GCM10011450_20690</name>
</gene>
<name>A0A918MZR2_9BURK</name>
<dbReference type="NCBIfam" id="NF007831">
    <property type="entry name" value="PRK10542.1"/>
    <property type="match status" value="1"/>
</dbReference>
<dbReference type="InterPro" id="IPR040079">
    <property type="entry name" value="Glutathione_S-Trfase"/>
</dbReference>
<dbReference type="CDD" id="cd03057">
    <property type="entry name" value="GST_N_Beta"/>
    <property type="match status" value="1"/>
</dbReference>
<dbReference type="SUPFAM" id="SSF47616">
    <property type="entry name" value="GST C-terminal domain-like"/>
    <property type="match status" value="1"/>
</dbReference>
<dbReference type="PANTHER" id="PTHR44051">
    <property type="entry name" value="GLUTATHIONE S-TRANSFERASE-RELATED"/>
    <property type="match status" value="1"/>
</dbReference>
<organism evidence="3 4">
    <name type="scientific">Advenella faeciporci</name>
    <dbReference type="NCBI Taxonomy" id="797535"/>
    <lineage>
        <taxon>Bacteria</taxon>
        <taxon>Pseudomonadati</taxon>
        <taxon>Pseudomonadota</taxon>
        <taxon>Betaproteobacteria</taxon>
        <taxon>Burkholderiales</taxon>
        <taxon>Alcaligenaceae</taxon>
    </lineage>
</organism>
<dbReference type="Proteomes" id="UP000608345">
    <property type="component" value="Unassembled WGS sequence"/>
</dbReference>
<evidence type="ECO:0000313" key="4">
    <source>
        <dbReference type="Proteomes" id="UP000608345"/>
    </source>
</evidence>
<dbReference type="Pfam" id="PF00043">
    <property type="entry name" value="GST_C"/>
    <property type="match status" value="1"/>
</dbReference>
<keyword evidence="4" id="KW-1185">Reference proteome</keyword>
<feature type="domain" description="GST N-terminal" evidence="1">
    <location>
        <begin position="1"/>
        <end position="81"/>
    </location>
</feature>
<protein>
    <submittedName>
        <fullName evidence="3">Glutathione S-transferase</fullName>
    </submittedName>
</protein>
<dbReference type="SUPFAM" id="SSF52833">
    <property type="entry name" value="Thioredoxin-like"/>
    <property type="match status" value="1"/>
</dbReference>
<accession>A0A918MZR2</accession>
<evidence type="ECO:0000259" key="2">
    <source>
        <dbReference type="PROSITE" id="PS50405"/>
    </source>
</evidence>
<reference evidence="3" key="1">
    <citation type="journal article" date="2014" name="Int. J. Syst. Evol. Microbiol.">
        <title>Complete genome sequence of Corynebacterium casei LMG S-19264T (=DSM 44701T), isolated from a smear-ripened cheese.</title>
        <authorList>
            <consortium name="US DOE Joint Genome Institute (JGI-PGF)"/>
            <person name="Walter F."/>
            <person name="Albersmeier A."/>
            <person name="Kalinowski J."/>
            <person name="Ruckert C."/>
        </authorList>
    </citation>
    <scope>NUCLEOTIDE SEQUENCE</scope>
    <source>
        <strain evidence="3">KCTC 23732</strain>
    </source>
</reference>
<dbReference type="InterPro" id="IPR004045">
    <property type="entry name" value="Glutathione_S-Trfase_N"/>
</dbReference>
<dbReference type="InterPro" id="IPR004046">
    <property type="entry name" value="GST_C"/>
</dbReference>
<dbReference type="PROSITE" id="PS50405">
    <property type="entry name" value="GST_CTER"/>
    <property type="match status" value="1"/>
</dbReference>
<proteinExistence type="predicted"/>
<dbReference type="SFLD" id="SFLDG00358">
    <property type="entry name" value="Main_(cytGST)"/>
    <property type="match status" value="1"/>
</dbReference>
<evidence type="ECO:0000313" key="3">
    <source>
        <dbReference type="EMBL" id="GGW90307.1"/>
    </source>
</evidence>